<dbReference type="CDD" id="cd00130">
    <property type="entry name" value="PAS"/>
    <property type="match status" value="1"/>
</dbReference>
<dbReference type="GO" id="GO:0016020">
    <property type="term" value="C:membrane"/>
    <property type="evidence" value="ECO:0007669"/>
    <property type="project" value="InterPro"/>
</dbReference>
<dbReference type="SMART" id="SM00304">
    <property type="entry name" value="HAMP"/>
    <property type="match status" value="1"/>
</dbReference>
<dbReference type="SUPFAM" id="SSF158472">
    <property type="entry name" value="HAMP domain-like"/>
    <property type="match status" value="1"/>
</dbReference>
<feature type="transmembrane region" description="Helical" evidence="1">
    <location>
        <begin position="159"/>
        <end position="177"/>
    </location>
</feature>
<dbReference type="AlphaFoldDB" id="A0A7W2FS55"/>
<reference evidence="5 6" key="1">
    <citation type="submission" date="2020-07" db="EMBL/GenBank/DDBJ databases">
        <title>Vibrio marinisediminis sp. nov., isolated from marine sediment.</title>
        <authorList>
            <person name="Ji X."/>
        </authorList>
    </citation>
    <scope>NUCLEOTIDE SEQUENCE [LARGE SCALE GENOMIC DNA]</scope>
    <source>
        <strain evidence="5 6">404</strain>
    </source>
</reference>
<gene>
    <name evidence="5" type="ORF">H2O73_12935</name>
</gene>
<dbReference type="Pfam" id="PF13426">
    <property type="entry name" value="PAS_9"/>
    <property type="match status" value="2"/>
</dbReference>
<dbReference type="SUPFAM" id="SSF55073">
    <property type="entry name" value="Nucleotide cyclase"/>
    <property type="match status" value="1"/>
</dbReference>
<dbReference type="InterPro" id="IPR043128">
    <property type="entry name" value="Rev_trsase/Diguanyl_cyclase"/>
</dbReference>
<dbReference type="PANTHER" id="PTHR44757:SF2">
    <property type="entry name" value="BIOFILM ARCHITECTURE MAINTENANCE PROTEIN MBAA"/>
    <property type="match status" value="1"/>
</dbReference>
<dbReference type="Pfam" id="PF00990">
    <property type="entry name" value="GGDEF"/>
    <property type="match status" value="1"/>
</dbReference>
<dbReference type="Proteomes" id="UP000571701">
    <property type="component" value="Unassembled WGS sequence"/>
</dbReference>
<feature type="domain" description="HAMP" evidence="3">
    <location>
        <begin position="183"/>
        <end position="236"/>
    </location>
</feature>
<dbReference type="InterPro" id="IPR029787">
    <property type="entry name" value="Nucleotide_cyclase"/>
</dbReference>
<evidence type="ECO:0000259" key="2">
    <source>
        <dbReference type="PROSITE" id="PS50112"/>
    </source>
</evidence>
<dbReference type="Gene3D" id="6.10.340.10">
    <property type="match status" value="1"/>
</dbReference>
<keyword evidence="1" id="KW-0812">Transmembrane</keyword>
<evidence type="ECO:0000313" key="6">
    <source>
        <dbReference type="Proteomes" id="UP000571701"/>
    </source>
</evidence>
<dbReference type="InterPro" id="IPR000014">
    <property type="entry name" value="PAS"/>
</dbReference>
<evidence type="ECO:0000259" key="3">
    <source>
        <dbReference type="PROSITE" id="PS50885"/>
    </source>
</evidence>
<dbReference type="PANTHER" id="PTHR44757">
    <property type="entry name" value="DIGUANYLATE CYCLASE DGCP"/>
    <property type="match status" value="1"/>
</dbReference>
<sequence length="639" mass="72030">MSKQLFQSGFWSVSLRVKVLIPVLLVVVTLFVSGQYFSIEQSVNMQRQQQVEHLKTVGNKLAHAYLMVDLDPKALNLGLDLLPEVINLAIYSPDAQLRVSLKGMKIKLHEEQLHQLVQAPFWQTDNELIVTTAILEQHHDAVLVIRAAKPSLSPLIQQAIYQSILFVASFLIVWVVFCLTLNRLMLKPISQLSTVMQQVTNRHQRNMLKASTERDEIGELFNSFNQMIERQDAKEAHLMYALRKLDAEKSFADQVLDTVRFATLVVDNEGKIVHNNKPAEDLLNTQPDELLSANIATVTKGELTIETILQSLTSAKSITFDSTQILNIRSSKLPELSRYLVCIENITAIEHSIERDRVASSVFENNLEAMMIVDSNNRISMVNQAMTTLLDLEKDKCIGTPSKQVFMGQQLNEMSSNIELSVVRYGFWQGEITHVSRDGRAIPLFTKVSRIARSRDSDKVNYFYTFTDLSNIKEMERLNHLAHHDALTGLANRMKLSCVIANALAEPNSIREGMAILYIDLDGFKLINDSHGHDAGDFVLQQVATRMLTLVKEHDCVARLAGDEFVIMLRQISQQGVDSFALRLTETIGLPMSYLGHSMSVGVSIGVHYLTERETDLEQLLKQADSAMYAAKKGKKHRV</sequence>
<evidence type="ECO:0000313" key="5">
    <source>
        <dbReference type="EMBL" id="MBA5763261.1"/>
    </source>
</evidence>
<dbReference type="InterPro" id="IPR000160">
    <property type="entry name" value="GGDEF_dom"/>
</dbReference>
<organism evidence="5 6">
    <name type="scientific">Vibrio marinisediminis</name>
    <dbReference type="NCBI Taxonomy" id="2758441"/>
    <lineage>
        <taxon>Bacteria</taxon>
        <taxon>Pseudomonadati</taxon>
        <taxon>Pseudomonadota</taxon>
        <taxon>Gammaproteobacteria</taxon>
        <taxon>Vibrionales</taxon>
        <taxon>Vibrionaceae</taxon>
        <taxon>Vibrio</taxon>
    </lineage>
</organism>
<dbReference type="InterPro" id="IPR035965">
    <property type="entry name" value="PAS-like_dom_sf"/>
</dbReference>
<dbReference type="NCBIfam" id="TIGR00254">
    <property type="entry name" value="GGDEF"/>
    <property type="match status" value="1"/>
</dbReference>
<keyword evidence="1" id="KW-1133">Transmembrane helix</keyword>
<dbReference type="Gene3D" id="3.30.450.20">
    <property type="entry name" value="PAS domain"/>
    <property type="match status" value="2"/>
</dbReference>
<evidence type="ECO:0000256" key="1">
    <source>
        <dbReference type="SAM" id="Phobius"/>
    </source>
</evidence>
<feature type="domain" description="PAS" evidence="2">
    <location>
        <begin position="248"/>
        <end position="292"/>
    </location>
</feature>
<protein>
    <submittedName>
        <fullName evidence="5">Diguanylate cyclase</fullName>
    </submittedName>
</protein>
<dbReference type="SMART" id="SM00267">
    <property type="entry name" value="GGDEF"/>
    <property type="match status" value="1"/>
</dbReference>
<evidence type="ECO:0000259" key="4">
    <source>
        <dbReference type="PROSITE" id="PS50887"/>
    </source>
</evidence>
<dbReference type="InterPro" id="IPR052155">
    <property type="entry name" value="Biofilm_reg_signaling"/>
</dbReference>
<dbReference type="PROSITE" id="PS50885">
    <property type="entry name" value="HAMP"/>
    <property type="match status" value="1"/>
</dbReference>
<dbReference type="SUPFAM" id="SSF55785">
    <property type="entry name" value="PYP-like sensor domain (PAS domain)"/>
    <property type="match status" value="2"/>
</dbReference>
<dbReference type="PROSITE" id="PS50887">
    <property type="entry name" value="GGDEF"/>
    <property type="match status" value="1"/>
</dbReference>
<accession>A0A7W2FS55</accession>
<dbReference type="SMART" id="SM00091">
    <property type="entry name" value="PAS"/>
    <property type="match status" value="2"/>
</dbReference>
<dbReference type="RefSeq" id="WP_182109274.1">
    <property type="nucleotide sequence ID" value="NZ_JACFYF010000007.1"/>
</dbReference>
<proteinExistence type="predicted"/>
<dbReference type="CDD" id="cd01949">
    <property type="entry name" value="GGDEF"/>
    <property type="match status" value="1"/>
</dbReference>
<keyword evidence="6" id="KW-1185">Reference proteome</keyword>
<dbReference type="Gene3D" id="3.30.70.270">
    <property type="match status" value="1"/>
</dbReference>
<dbReference type="InterPro" id="IPR003660">
    <property type="entry name" value="HAMP_dom"/>
</dbReference>
<keyword evidence="1" id="KW-0472">Membrane</keyword>
<dbReference type="PROSITE" id="PS50112">
    <property type="entry name" value="PAS"/>
    <property type="match status" value="1"/>
</dbReference>
<name>A0A7W2FS55_9VIBR</name>
<dbReference type="NCBIfam" id="TIGR00229">
    <property type="entry name" value="sensory_box"/>
    <property type="match status" value="1"/>
</dbReference>
<feature type="transmembrane region" description="Helical" evidence="1">
    <location>
        <begin position="20"/>
        <end position="39"/>
    </location>
</feature>
<comment type="caution">
    <text evidence="5">The sequence shown here is derived from an EMBL/GenBank/DDBJ whole genome shotgun (WGS) entry which is preliminary data.</text>
</comment>
<dbReference type="GO" id="GO:0007165">
    <property type="term" value="P:signal transduction"/>
    <property type="evidence" value="ECO:0007669"/>
    <property type="project" value="InterPro"/>
</dbReference>
<dbReference type="CDD" id="cd06225">
    <property type="entry name" value="HAMP"/>
    <property type="match status" value="1"/>
</dbReference>
<dbReference type="EMBL" id="JACFYF010000007">
    <property type="protein sequence ID" value="MBA5763261.1"/>
    <property type="molecule type" value="Genomic_DNA"/>
</dbReference>
<dbReference type="Pfam" id="PF00672">
    <property type="entry name" value="HAMP"/>
    <property type="match status" value="1"/>
</dbReference>
<feature type="domain" description="GGDEF" evidence="4">
    <location>
        <begin position="512"/>
        <end position="639"/>
    </location>
</feature>